<comment type="caution">
    <text evidence="1">The sequence shown here is derived from an EMBL/GenBank/DDBJ whole genome shotgun (WGS) entry which is preliminary data.</text>
</comment>
<dbReference type="AlphaFoldDB" id="A0A813DZB7"/>
<evidence type="ECO:0000313" key="2">
    <source>
        <dbReference type="Proteomes" id="UP000654075"/>
    </source>
</evidence>
<reference evidence="1" key="1">
    <citation type="submission" date="2021-02" db="EMBL/GenBank/DDBJ databases">
        <authorList>
            <person name="Dougan E. K."/>
            <person name="Rhodes N."/>
            <person name="Thang M."/>
            <person name="Chan C."/>
        </authorList>
    </citation>
    <scope>NUCLEOTIDE SEQUENCE</scope>
</reference>
<proteinExistence type="predicted"/>
<gene>
    <name evidence="1" type="ORF">PGLA1383_LOCUS11878</name>
</gene>
<evidence type="ECO:0000313" key="1">
    <source>
        <dbReference type="EMBL" id="CAE8593280.1"/>
    </source>
</evidence>
<protein>
    <submittedName>
        <fullName evidence="1">Uncharacterized protein</fullName>
    </submittedName>
</protein>
<sequence>MRPWLAKRRNCRLCSAQPRSSCKVYKSGRRSCHQRSAPLKSSRCTQLLNRRGCVC</sequence>
<accession>A0A813DZB7</accession>
<keyword evidence="2" id="KW-1185">Reference proteome</keyword>
<dbReference type="EMBL" id="CAJNNV010006234">
    <property type="protein sequence ID" value="CAE8593280.1"/>
    <property type="molecule type" value="Genomic_DNA"/>
</dbReference>
<organism evidence="1 2">
    <name type="scientific">Polarella glacialis</name>
    <name type="common">Dinoflagellate</name>
    <dbReference type="NCBI Taxonomy" id="89957"/>
    <lineage>
        <taxon>Eukaryota</taxon>
        <taxon>Sar</taxon>
        <taxon>Alveolata</taxon>
        <taxon>Dinophyceae</taxon>
        <taxon>Suessiales</taxon>
        <taxon>Suessiaceae</taxon>
        <taxon>Polarella</taxon>
    </lineage>
</organism>
<name>A0A813DZB7_POLGL</name>
<dbReference type="Proteomes" id="UP000654075">
    <property type="component" value="Unassembled WGS sequence"/>
</dbReference>